<dbReference type="OrthoDB" id="9989144at2759"/>
<evidence type="ECO:0000256" key="10">
    <source>
        <dbReference type="ARBA" id="ARBA00023098"/>
    </source>
</evidence>
<dbReference type="AlphaFoldDB" id="A0A9Q0DYC0"/>
<evidence type="ECO:0000256" key="29">
    <source>
        <dbReference type="ARBA" id="ARBA00077091"/>
    </source>
</evidence>
<keyword evidence="11" id="KW-0472">Membrane</keyword>
<dbReference type="PRINTS" id="PR00081">
    <property type="entry name" value="GDHRDH"/>
</dbReference>
<proteinExistence type="inferred from homology"/>
<dbReference type="GO" id="GO:0005789">
    <property type="term" value="C:endoplasmic reticulum membrane"/>
    <property type="evidence" value="ECO:0007669"/>
    <property type="project" value="UniProtKB-SubCell"/>
</dbReference>
<evidence type="ECO:0000256" key="4">
    <source>
        <dbReference type="ARBA" id="ARBA00022824"/>
    </source>
</evidence>
<comment type="catalytic activity">
    <reaction evidence="25">
        <text>zymosterone + NADPH + H(+) = zymosterol + NADP(+)</text>
        <dbReference type="Rhea" id="RHEA:33459"/>
        <dbReference type="ChEBI" id="CHEBI:15378"/>
        <dbReference type="ChEBI" id="CHEBI:18252"/>
        <dbReference type="ChEBI" id="CHEBI:52386"/>
        <dbReference type="ChEBI" id="CHEBI:57783"/>
        <dbReference type="ChEBI" id="CHEBI:58349"/>
    </reaction>
    <physiologicalReaction direction="left-to-right" evidence="25">
        <dbReference type="Rhea" id="RHEA:33460"/>
    </physiologicalReaction>
</comment>
<evidence type="ECO:0000256" key="26">
    <source>
        <dbReference type="ARBA" id="ARBA00063141"/>
    </source>
</evidence>
<dbReference type="FunFam" id="3.40.50.720:FF:000289">
    <property type="entry name" value="Hydroxysteroid 17-beta dehydrogenase 7"/>
    <property type="match status" value="1"/>
</dbReference>
<evidence type="ECO:0000256" key="11">
    <source>
        <dbReference type="ARBA" id="ARBA00023136"/>
    </source>
</evidence>
<evidence type="ECO:0000256" key="28">
    <source>
        <dbReference type="ARBA" id="ARBA00071031"/>
    </source>
</evidence>
<keyword evidence="3" id="KW-0812">Transmembrane</keyword>
<evidence type="ECO:0000256" key="7">
    <source>
        <dbReference type="ARBA" id="ARBA00022989"/>
    </source>
</evidence>
<comment type="catalytic activity">
    <reaction evidence="18">
        <text>3-dehydro-4alpha-methylzymosterol + NADPH + H(+) = 4alpha-methylzymosterol + NADP(+)</text>
        <dbReference type="Rhea" id="RHEA:36379"/>
        <dbReference type="ChEBI" id="CHEBI:1949"/>
        <dbReference type="ChEBI" id="CHEBI:15378"/>
        <dbReference type="ChEBI" id="CHEBI:57783"/>
        <dbReference type="ChEBI" id="CHEBI:58349"/>
        <dbReference type="ChEBI" id="CHEBI:136486"/>
        <dbReference type="EC" id="1.1.1.270"/>
    </reaction>
    <physiologicalReaction direction="left-to-right" evidence="18">
        <dbReference type="Rhea" id="RHEA:36380"/>
    </physiologicalReaction>
</comment>
<evidence type="ECO:0000256" key="18">
    <source>
        <dbReference type="ARBA" id="ARBA00048246"/>
    </source>
</evidence>
<evidence type="ECO:0000256" key="23">
    <source>
        <dbReference type="ARBA" id="ARBA00052448"/>
    </source>
</evidence>
<dbReference type="PANTHER" id="PTHR44442:SF1">
    <property type="entry name" value="3-KETO-STEROID REDUCTASE_17-BETA-HYDROXYSTEROID DEHYDROGENASE 7"/>
    <property type="match status" value="1"/>
</dbReference>
<dbReference type="PANTHER" id="PTHR44442">
    <property type="entry name" value="3-KETO-STEROID REDUCTASE"/>
    <property type="match status" value="1"/>
</dbReference>
<dbReference type="InterPro" id="IPR052834">
    <property type="entry name" value="3KSR/17beta-HSD"/>
</dbReference>
<dbReference type="EC" id="1.1.1.62" evidence="16"/>
<evidence type="ECO:0000256" key="12">
    <source>
        <dbReference type="ARBA" id="ARBA00023180"/>
    </source>
</evidence>
<comment type="caution">
    <text evidence="33">The sequence shown here is derived from an EMBL/GenBank/DDBJ whole genome shotgun (WGS) entry which is preliminary data.</text>
</comment>
<comment type="subcellular location">
    <subcellularLocation>
        <location evidence="1">Endoplasmic reticulum membrane</location>
        <topology evidence="1">Single-pass membrane protein</topology>
    </subcellularLocation>
</comment>
<comment type="pathway">
    <text evidence="13">Steroid biosynthesis; zymosterol biosynthesis; zymosterol from lanosterol: step 5/6.</text>
</comment>
<evidence type="ECO:0000256" key="1">
    <source>
        <dbReference type="ARBA" id="ARBA00004389"/>
    </source>
</evidence>
<evidence type="ECO:0000256" key="27">
    <source>
        <dbReference type="ARBA" id="ARBA00066807"/>
    </source>
</evidence>
<evidence type="ECO:0000313" key="34">
    <source>
        <dbReference type="Proteomes" id="UP001148018"/>
    </source>
</evidence>
<evidence type="ECO:0000256" key="16">
    <source>
        <dbReference type="ARBA" id="ARBA00024072"/>
    </source>
</evidence>
<evidence type="ECO:0000256" key="20">
    <source>
        <dbReference type="ARBA" id="ARBA00051795"/>
    </source>
</evidence>
<dbReference type="EMBL" id="JANIIK010000111">
    <property type="protein sequence ID" value="KAJ3595758.1"/>
    <property type="molecule type" value="Genomic_DNA"/>
</dbReference>
<comment type="catalytic activity">
    <reaction evidence="21">
        <text>a 3beta-hydroxysteroid + NADP(+) = a 3-oxosteroid + NADPH + H(+)</text>
        <dbReference type="Rhea" id="RHEA:34787"/>
        <dbReference type="ChEBI" id="CHEBI:15378"/>
        <dbReference type="ChEBI" id="CHEBI:36836"/>
        <dbReference type="ChEBI" id="CHEBI:47788"/>
        <dbReference type="ChEBI" id="CHEBI:57783"/>
        <dbReference type="ChEBI" id="CHEBI:58349"/>
        <dbReference type="EC" id="1.1.1.270"/>
    </reaction>
    <physiologicalReaction direction="right-to-left" evidence="21">
        <dbReference type="Rhea" id="RHEA:34789"/>
    </physiologicalReaction>
</comment>
<comment type="pathway">
    <text evidence="17">Steroid biosynthesis; estrogen biosynthesis.</text>
</comment>
<comment type="catalytic activity">
    <reaction evidence="20">
        <text>5alpha-androstane-3beta,17beta-diol + NADP(+) = 17beta-hydroxy-5alpha-androstan-3-one + NADPH + H(+)</text>
        <dbReference type="Rhea" id="RHEA:16297"/>
        <dbReference type="ChEBI" id="CHEBI:15378"/>
        <dbReference type="ChEBI" id="CHEBI:16330"/>
        <dbReference type="ChEBI" id="CHEBI:18329"/>
        <dbReference type="ChEBI" id="CHEBI:57783"/>
        <dbReference type="ChEBI" id="CHEBI:58349"/>
        <dbReference type="EC" id="1.1.1.210"/>
    </reaction>
    <physiologicalReaction direction="right-to-left" evidence="20">
        <dbReference type="Rhea" id="RHEA:16299"/>
    </physiologicalReaction>
</comment>
<dbReference type="Proteomes" id="UP001148018">
    <property type="component" value="Unassembled WGS sequence"/>
</dbReference>
<evidence type="ECO:0000256" key="19">
    <source>
        <dbReference type="ARBA" id="ARBA00050673"/>
    </source>
</evidence>
<dbReference type="Pfam" id="PF00106">
    <property type="entry name" value="adh_short"/>
    <property type="match status" value="2"/>
</dbReference>
<comment type="similarity">
    <text evidence="14">Belongs to the short-chain dehydrogenases/reductases (SDR) family. ERG27 subfamily.</text>
</comment>
<protein>
    <recommendedName>
        <fullName evidence="28">3-keto-steroid reductase/17-beta-hydroxysteroid dehydrogenase 7</fullName>
        <ecNumber evidence="27">1.1.1.210</ecNumber>
        <ecNumber evidence="15">1.1.1.270</ecNumber>
        <ecNumber evidence="16">1.1.1.62</ecNumber>
    </recommendedName>
    <alternativeName>
        <fullName evidence="30">17-beta-hydroxysteroid dehydrogenase 7</fullName>
    </alternativeName>
    <alternativeName>
        <fullName evidence="31">3-keto-steroid reductase</fullName>
    </alternativeName>
    <alternativeName>
        <fullName evidence="29">Dihydrotestosterone oxidoreductase</fullName>
    </alternativeName>
    <alternativeName>
        <fullName evidence="32">Estradiol 17-beta-dehydrogenase 7</fullName>
    </alternativeName>
</protein>
<dbReference type="Gene3D" id="3.40.50.720">
    <property type="entry name" value="NAD(P)-binding Rossmann-like Domain"/>
    <property type="match status" value="1"/>
</dbReference>
<keyword evidence="8" id="KW-0560">Oxidoreductase</keyword>
<evidence type="ECO:0000256" key="17">
    <source>
        <dbReference type="ARBA" id="ARBA00037929"/>
    </source>
</evidence>
<evidence type="ECO:0000256" key="31">
    <source>
        <dbReference type="ARBA" id="ARBA00083156"/>
    </source>
</evidence>
<evidence type="ECO:0000256" key="21">
    <source>
        <dbReference type="ARBA" id="ARBA00051929"/>
    </source>
</evidence>
<evidence type="ECO:0000256" key="3">
    <source>
        <dbReference type="ARBA" id="ARBA00022692"/>
    </source>
</evidence>
<evidence type="ECO:0000256" key="22">
    <source>
        <dbReference type="ARBA" id="ARBA00052439"/>
    </source>
</evidence>
<evidence type="ECO:0000256" key="32">
    <source>
        <dbReference type="ARBA" id="ARBA00083257"/>
    </source>
</evidence>
<dbReference type="InterPro" id="IPR002347">
    <property type="entry name" value="SDR_fam"/>
</dbReference>
<evidence type="ECO:0000256" key="24">
    <source>
        <dbReference type="ARBA" id="ARBA00052450"/>
    </source>
</evidence>
<dbReference type="GO" id="GO:0000253">
    <property type="term" value="F:3-beta-hydroxysteroid 3-dehydrogenase (NADP+) activity"/>
    <property type="evidence" value="ECO:0007669"/>
    <property type="project" value="UniProtKB-EC"/>
</dbReference>
<evidence type="ECO:0000256" key="14">
    <source>
        <dbReference type="ARBA" id="ARBA00023593"/>
    </source>
</evidence>
<comment type="catalytic activity">
    <reaction evidence="22">
        <text>4alpha-methyl-5alpha-cholest-7-en-3beta-ol + NADP(+) = 4alpha-methyl-5alpha-cholest-7-en-3-one + NADPH + H(+)</text>
        <dbReference type="Rhea" id="RHEA:18409"/>
        <dbReference type="ChEBI" id="CHEBI:15378"/>
        <dbReference type="ChEBI" id="CHEBI:16495"/>
        <dbReference type="ChEBI" id="CHEBI:18378"/>
        <dbReference type="ChEBI" id="CHEBI:57783"/>
        <dbReference type="ChEBI" id="CHEBI:58349"/>
        <dbReference type="EC" id="1.1.1.270"/>
    </reaction>
    <physiologicalReaction direction="right-to-left" evidence="22">
        <dbReference type="Rhea" id="RHEA:18411"/>
    </physiologicalReaction>
</comment>
<dbReference type="GO" id="GO:0004303">
    <property type="term" value="F:estradiol 17-beta-dehydrogenase [NAD(P)+] activity"/>
    <property type="evidence" value="ECO:0007669"/>
    <property type="project" value="UniProtKB-EC"/>
</dbReference>
<name>A0A9Q0DYC0_9TELE</name>
<comment type="subunit">
    <text evidence="26">Binds to the short form of prolactin receptor.</text>
</comment>
<evidence type="ECO:0000256" key="5">
    <source>
        <dbReference type="ARBA" id="ARBA00022857"/>
    </source>
</evidence>
<keyword evidence="9" id="KW-0520">NAD</keyword>
<evidence type="ECO:0000256" key="2">
    <source>
        <dbReference type="ARBA" id="ARBA00022516"/>
    </source>
</evidence>
<evidence type="ECO:0000256" key="8">
    <source>
        <dbReference type="ARBA" id="ARBA00023002"/>
    </source>
</evidence>
<dbReference type="EC" id="1.1.1.210" evidence="27"/>
<dbReference type="GO" id="GO:0006695">
    <property type="term" value="P:cholesterol biosynthetic process"/>
    <property type="evidence" value="ECO:0007669"/>
    <property type="project" value="TreeGrafter"/>
</dbReference>
<evidence type="ECO:0000256" key="6">
    <source>
        <dbReference type="ARBA" id="ARBA00022955"/>
    </source>
</evidence>
<keyword evidence="7" id="KW-1133">Transmembrane helix</keyword>
<dbReference type="GO" id="GO:0047024">
    <property type="term" value="F:5-alpha-androstane-3-beta,17-beta-diol dehydrogenase (NADP+) activity"/>
    <property type="evidence" value="ECO:0007669"/>
    <property type="project" value="UniProtKB-EC"/>
</dbReference>
<dbReference type="GO" id="GO:0006703">
    <property type="term" value="P:estrogen biosynthetic process"/>
    <property type="evidence" value="ECO:0007669"/>
    <property type="project" value="UniProtKB-ARBA"/>
</dbReference>
<evidence type="ECO:0000256" key="9">
    <source>
        <dbReference type="ARBA" id="ARBA00023027"/>
    </source>
</evidence>
<keyword evidence="2" id="KW-0444">Lipid biosynthesis</keyword>
<dbReference type="EC" id="1.1.1.270" evidence="15"/>
<comment type="catalytic activity">
    <reaction evidence="24">
        <text>17beta-estradiol + NADP(+) = estrone + NADPH + H(+)</text>
        <dbReference type="Rhea" id="RHEA:24616"/>
        <dbReference type="ChEBI" id="CHEBI:15378"/>
        <dbReference type="ChEBI" id="CHEBI:16469"/>
        <dbReference type="ChEBI" id="CHEBI:17263"/>
        <dbReference type="ChEBI" id="CHEBI:57783"/>
        <dbReference type="ChEBI" id="CHEBI:58349"/>
        <dbReference type="EC" id="1.1.1.62"/>
    </reaction>
    <physiologicalReaction direction="right-to-left" evidence="24">
        <dbReference type="Rhea" id="RHEA:24618"/>
    </physiologicalReaction>
</comment>
<keyword evidence="10" id="KW-0443">Lipid metabolism</keyword>
<evidence type="ECO:0000256" key="13">
    <source>
        <dbReference type="ARBA" id="ARBA00023589"/>
    </source>
</evidence>
<evidence type="ECO:0000256" key="30">
    <source>
        <dbReference type="ARBA" id="ARBA00081545"/>
    </source>
</evidence>
<dbReference type="SUPFAM" id="SSF51735">
    <property type="entry name" value="NAD(P)-binding Rossmann-fold domains"/>
    <property type="match status" value="1"/>
</dbReference>
<comment type="catalytic activity">
    <reaction evidence="23">
        <text>4alpha-methyl-5alpha-cholest-8-en-3-one + NADPH + H(+) = 4alpha-methyl-5alpha-cholest-8-en-3beta-ol + NADP(+)</text>
        <dbReference type="Rhea" id="RHEA:46832"/>
        <dbReference type="ChEBI" id="CHEBI:15378"/>
        <dbReference type="ChEBI" id="CHEBI:57783"/>
        <dbReference type="ChEBI" id="CHEBI:58349"/>
        <dbReference type="ChEBI" id="CHEBI:87050"/>
        <dbReference type="ChEBI" id="CHEBI:87051"/>
    </reaction>
    <physiologicalReaction direction="left-to-right" evidence="23">
        <dbReference type="Rhea" id="RHEA:46833"/>
    </physiologicalReaction>
</comment>
<organism evidence="33 34">
    <name type="scientific">Muraenolepis orangiensis</name>
    <name type="common">Patagonian moray cod</name>
    <dbReference type="NCBI Taxonomy" id="630683"/>
    <lineage>
        <taxon>Eukaryota</taxon>
        <taxon>Metazoa</taxon>
        <taxon>Chordata</taxon>
        <taxon>Craniata</taxon>
        <taxon>Vertebrata</taxon>
        <taxon>Euteleostomi</taxon>
        <taxon>Actinopterygii</taxon>
        <taxon>Neopterygii</taxon>
        <taxon>Teleostei</taxon>
        <taxon>Neoteleostei</taxon>
        <taxon>Acanthomorphata</taxon>
        <taxon>Zeiogadaria</taxon>
        <taxon>Gadariae</taxon>
        <taxon>Gadiformes</taxon>
        <taxon>Muraenolepidoidei</taxon>
        <taxon>Muraenolepididae</taxon>
        <taxon>Muraenolepis</taxon>
    </lineage>
</organism>
<comment type="catalytic activity">
    <reaction evidence="19">
        <text>5alpha-cholest-8-en-3-one + NADPH + H(+) = 5alpha-cholest-8-en-3beta-ol + NADP(+)</text>
        <dbReference type="Rhea" id="RHEA:46852"/>
        <dbReference type="ChEBI" id="CHEBI:15378"/>
        <dbReference type="ChEBI" id="CHEBI:16608"/>
        <dbReference type="ChEBI" id="CHEBI:57783"/>
        <dbReference type="ChEBI" id="CHEBI:58349"/>
        <dbReference type="ChEBI" id="CHEBI:87056"/>
    </reaction>
    <physiologicalReaction direction="left-to-right" evidence="19">
        <dbReference type="Rhea" id="RHEA:46853"/>
    </physiologicalReaction>
</comment>
<evidence type="ECO:0000313" key="33">
    <source>
        <dbReference type="EMBL" id="KAJ3595758.1"/>
    </source>
</evidence>
<evidence type="ECO:0000256" key="15">
    <source>
        <dbReference type="ARBA" id="ARBA00023621"/>
    </source>
</evidence>
<keyword evidence="4" id="KW-0256">Endoplasmic reticulum</keyword>
<evidence type="ECO:0000256" key="25">
    <source>
        <dbReference type="ARBA" id="ARBA00052561"/>
    </source>
</evidence>
<keyword evidence="5" id="KW-0521">NADP</keyword>
<accession>A0A9Q0DYC0</accession>
<keyword evidence="34" id="KW-1185">Reference proteome</keyword>
<keyword evidence="12" id="KW-0325">Glycoprotein</keyword>
<sequence length="282" mass="31208">MEKVVLVTGANSGIGLALCERLLSQDSELQLCLACRNMGRAEAARSALLTSHPGAHVDLLHLDVGSVRSVLRAAQEVKTRYPRVDHLYLNAGIMPNPQIDVKAFFKGLFSSNVIHMFATAEGLLTQKDRRNSDGLQEVFATNLFGHFLLVRELEPLLCGTERSSQVVWTSSSNALRSAFSLEDLQHGSGAEPYSSSKYATDLLSLALNRHHNAQGLFSSVICPGLVMTNMTYGILPSFFWTFLMPIMWFMDVDDETSEALYGGLLELEKVIRRQITEEPDSQ</sequence>
<dbReference type="InterPro" id="IPR036291">
    <property type="entry name" value="NAD(P)-bd_dom_sf"/>
</dbReference>
<reference evidence="33" key="1">
    <citation type="submission" date="2022-07" db="EMBL/GenBank/DDBJ databases">
        <title>Chromosome-level genome of Muraenolepis orangiensis.</title>
        <authorList>
            <person name="Kim J."/>
        </authorList>
    </citation>
    <scope>NUCLEOTIDE SEQUENCE</scope>
    <source>
        <strain evidence="33">KU_S4_2022</strain>
        <tissue evidence="33">Muscle</tissue>
    </source>
</reference>
<keyword evidence="6" id="KW-0752">Steroid biosynthesis</keyword>
<gene>
    <name evidence="33" type="ORF">NHX12_005061</name>
</gene>